<reference evidence="2" key="1">
    <citation type="journal article" date="2020" name="Nat. Commun.">
        <title>Genome sequence of the cluster root forming white lupin.</title>
        <authorList>
            <person name="Hufnagel B."/>
            <person name="Marques A."/>
            <person name="Soriano A."/>
            <person name="Marques L."/>
            <person name="Divol F."/>
            <person name="Doumas P."/>
            <person name="Sallet E."/>
            <person name="Mancinotti D."/>
            <person name="Carrere S."/>
            <person name="Marande W."/>
            <person name="Arribat S."/>
            <person name="Keller J."/>
            <person name="Huneau C."/>
            <person name="Blein T."/>
            <person name="Aime D."/>
            <person name="Laguerre M."/>
            <person name="Taylor J."/>
            <person name="Schubert V."/>
            <person name="Nelson M."/>
            <person name="Geu-Flores F."/>
            <person name="Crespi M."/>
            <person name="Gallardo-Guerrero K."/>
            <person name="Delaux P.-M."/>
            <person name="Salse J."/>
            <person name="Berges H."/>
            <person name="Guyot R."/>
            <person name="Gouzy J."/>
            <person name="Peret B."/>
        </authorList>
    </citation>
    <scope>NUCLEOTIDE SEQUENCE [LARGE SCALE GENOMIC DNA]</scope>
    <source>
        <strain evidence="2">cv. Amiga</strain>
    </source>
</reference>
<dbReference type="AlphaFoldDB" id="A0A6A4QPM6"/>
<proteinExistence type="predicted"/>
<evidence type="ECO:0000313" key="1">
    <source>
        <dbReference type="EMBL" id="KAE9615493.1"/>
    </source>
</evidence>
<gene>
    <name evidence="1" type="ORF">Lalb_Chr04g0255841</name>
</gene>
<evidence type="ECO:0000313" key="2">
    <source>
        <dbReference type="Proteomes" id="UP000447434"/>
    </source>
</evidence>
<protein>
    <submittedName>
        <fullName evidence="1">Uncharacterized protein</fullName>
    </submittedName>
</protein>
<accession>A0A6A4QPM6</accession>
<sequence length="56" mass="6175">MPAHPRPFHNKLLLCAKTITLSSRTGTSRSRMDLVVSDMSAMGEEKIHALKDIGPK</sequence>
<keyword evidence="2" id="KW-1185">Reference proteome</keyword>
<organism evidence="1 2">
    <name type="scientific">Lupinus albus</name>
    <name type="common">White lupine</name>
    <name type="synonym">Lupinus termis</name>
    <dbReference type="NCBI Taxonomy" id="3870"/>
    <lineage>
        <taxon>Eukaryota</taxon>
        <taxon>Viridiplantae</taxon>
        <taxon>Streptophyta</taxon>
        <taxon>Embryophyta</taxon>
        <taxon>Tracheophyta</taxon>
        <taxon>Spermatophyta</taxon>
        <taxon>Magnoliopsida</taxon>
        <taxon>eudicotyledons</taxon>
        <taxon>Gunneridae</taxon>
        <taxon>Pentapetalae</taxon>
        <taxon>rosids</taxon>
        <taxon>fabids</taxon>
        <taxon>Fabales</taxon>
        <taxon>Fabaceae</taxon>
        <taxon>Papilionoideae</taxon>
        <taxon>50 kb inversion clade</taxon>
        <taxon>genistoids sensu lato</taxon>
        <taxon>core genistoids</taxon>
        <taxon>Genisteae</taxon>
        <taxon>Lupinus</taxon>
    </lineage>
</organism>
<name>A0A6A4QPM6_LUPAL</name>
<comment type="caution">
    <text evidence="1">The sequence shown here is derived from an EMBL/GenBank/DDBJ whole genome shotgun (WGS) entry which is preliminary data.</text>
</comment>
<dbReference type="Proteomes" id="UP000447434">
    <property type="component" value="Chromosome 4"/>
</dbReference>
<dbReference type="EMBL" id="WOCE01000004">
    <property type="protein sequence ID" value="KAE9615493.1"/>
    <property type="molecule type" value="Genomic_DNA"/>
</dbReference>